<accession>A0A3S5BKT8</accession>
<feature type="region of interest" description="Disordered" evidence="1">
    <location>
        <begin position="103"/>
        <end position="122"/>
    </location>
</feature>
<feature type="region of interest" description="Disordered" evidence="1">
    <location>
        <begin position="291"/>
        <end position="310"/>
    </location>
</feature>
<dbReference type="Proteomes" id="UP000784294">
    <property type="component" value="Unassembled WGS sequence"/>
</dbReference>
<dbReference type="AlphaFoldDB" id="A0A3S5BKT8"/>
<dbReference type="EMBL" id="CAAALY010001305">
    <property type="protein sequence ID" value="VEL07223.1"/>
    <property type="molecule type" value="Genomic_DNA"/>
</dbReference>
<name>A0A3S5BKT8_9PLAT</name>
<evidence type="ECO:0000313" key="2">
    <source>
        <dbReference type="EMBL" id="VEL07223.1"/>
    </source>
</evidence>
<evidence type="ECO:0000313" key="3">
    <source>
        <dbReference type="Proteomes" id="UP000784294"/>
    </source>
</evidence>
<comment type="caution">
    <text evidence="2">The sequence shown here is derived from an EMBL/GenBank/DDBJ whole genome shotgun (WGS) entry which is preliminary data.</text>
</comment>
<organism evidence="2 3">
    <name type="scientific">Protopolystoma xenopodis</name>
    <dbReference type="NCBI Taxonomy" id="117903"/>
    <lineage>
        <taxon>Eukaryota</taxon>
        <taxon>Metazoa</taxon>
        <taxon>Spiralia</taxon>
        <taxon>Lophotrochozoa</taxon>
        <taxon>Platyhelminthes</taxon>
        <taxon>Monogenea</taxon>
        <taxon>Polyopisthocotylea</taxon>
        <taxon>Polystomatidea</taxon>
        <taxon>Polystomatidae</taxon>
        <taxon>Protopolystoma</taxon>
    </lineage>
</organism>
<gene>
    <name evidence="2" type="ORF">PXEA_LOCUS663</name>
</gene>
<feature type="region of interest" description="Disordered" evidence="1">
    <location>
        <begin position="144"/>
        <end position="175"/>
    </location>
</feature>
<sequence length="373" mass="40992">MKTKLTSLGCLDSDTLQPGDRIVSLNGSRLIHQGIDRSLQLFRNRLSDHESILVGVLRSDRLKKTSRGFDRGDSESFEHNLSSVSAPHSASCSSAFSRLPQSLHDFASNSDDPSTGELLPQGQTQLPRLPIAPMYDLTCGLSLTTTHRDSPATRNKINASSNRPERPPPLPPRITRRSHVLVNTDDHLANEDFSGLLSKEPRSPLFHQNLPHNAKYPAPPLPQRMHRGCKSERMSSRRTNRNNATSEDATIEDASLTAAFAHASFNPAAGNSLIYNDFDFPAGQRSYYSSPGHASQILSEPQSPTGSSRSGFQVFDQVGKLSLDTKPQVSICMRPTVSGELSSDWCMFSPVSTRKSLGCVSNDLFQLQVAYNF</sequence>
<reference evidence="2" key="1">
    <citation type="submission" date="2018-11" db="EMBL/GenBank/DDBJ databases">
        <authorList>
            <consortium name="Pathogen Informatics"/>
        </authorList>
    </citation>
    <scope>NUCLEOTIDE SEQUENCE</scope>
</reference>
<evidence type="ECO:0000256" key="1">
    <source>
        <dbReference type="SAM" id="MobiDB-lite"/>
    </source>
</evidence>
<evidence type="ECO:0008006" key="4">
    <source>
        <dbReference type="Google" id="ProtNLM"/>
    </source>
</evidence>
<feature type="compositionally biased region" description="Polar residues" evidence="1">
    <location>
        <begin position="152"/>
        <end position="162"/>
    </location>
</feature>
<keyword evidence="3" id="KW-1185">Reference proteome</keyword>
<proteinExistence type="predicted"/>
<protein>
    <recommendedName>
        <fullName evidence="4">PDZ domain-containing protein</fullName>
    </recommendedName>
</protein>